<feature type="transmembrane region" description="Helical" evidence="6">
    <location>
        <begin position="163"/>
        <end position="183"/>
    </location>
</feature>
<dbReference type="InterPro" id="IPR001727">
    <property type="entry name" value="GDT1-like"/>
</dbReference>
<dbReference type="RefSeq" id="WP_089821472.1">
    <property type="nucleotide sequence ID" value="NZ_FODV01000002.1"/>
</dbReference>
<evidence type="ECO:0000256" key="4">
    <source>
        <dbReference type="ARBA" id="ARBA00022989"/>
    </source>
</evidence>
<keyword evidence="4 6" id="KW-1133">Transmembrane helix</keyword>
<evidence type="ECO:0000256" key="6">
    <source>
        <dbReference type="SAM" id="Phobius"/>
    </source>
</evidence>
<evidence type="ECO:0000256" key="5">
    <source>
        <dbReference type="ARBA" id="ARBA00023136"/>
    </source>
</evidence>
<dbReference type="GO" id="GO:0016020">
    <property type="term" value="C:membrane"/>
    <property type="evidence" value="ECO:0007669"/>
    <property type="project" value="UniProtKB-SubCell"/>
</dbReference>
<dbReference type="AlphaFoldDB" id="A0A1H8PG61"/>
<dbReference type="GO" id="GO:0046873">
    <property type="term" value="F:metal ion transmembrane transporter activity"/>
    <property type="evidence" value="ECO:0007669"/>
    <property type="project" value="InterPro"/>
</dbReference>
<dbReference type="OrthoDB" id="85362at2157"/>
<reference evidence="8" key="1">
    <citation type="submission" date="2016-10" db="EMBL/GenBank/DDBJ databases">
        <authorList>
            <person name="Varghese N."/>
            <person name="Submissions S."/>
        </authorList>
    </citation>
    <scope>NUCLEOTIDE SEQUENCE [LARGE SCALE GENOMIC DNA]</scope>
    <source>
        <strain evidence="8">CGMCC 1.10121</strain>
    </source>
</reference>
<dbReference type="Pfam" id="PF01169">
    <property type="entry name" value="GDT1"/>
    <property type="match status" value="2"/>
</dbReference>
<dbReference type="PANTHER" id="PTHR12608">
    <property type="entry name" value="TRANSMEMBRANE PROTEIN HTP-1 RELATED"/>
    <property type="match status" value="1"/>
</dbReference>
<feature type="transmembrane region" description="Helical" evidence="6">
    <location>
        <begin position="195"/>
        <end position="221"/>
    </location>
</feature>
<keyword evidence="8" id="KW-1185">Reference proteome</keyword>
<dbReference type="PANTHER" id="PTHR12608:SF1">
    <property type="entry name" value="TRANSMEMBRANE PROTEIN 165"/>
    <property type="match status" value="1"/>
</dbReference>
<accession>A0A1H8PG61</accession>
<sequence>MTGFAEIVVVAFVAQLAVLPGEKVQFIIAGLSTRYNPLVVVSAAGAAFAGWTALEIWFGQALKSALPPVVLDGISVVLFGLFAVLLWRSAPDQHATPEDVATKTDGGLAASPDVDLPTVAGYDLSSAFGGFLPIFVMMAVGEFGDKTQLVTIGLAVQYGATPAIWVGEMLAIIPVSLANAYLFHRFSHRFDVRRAHQFAAGLFAFFALDTLLAILTGFSVWETAVGTVSDAVLAVM</sequence>
<proteinExistence type="inferred from homology"/>
<name>A0A1H8PG61_9EURY</name>
<evidence type="ECO:0000256" key="3">
    <source>
        <dbReference type="ARBA" id="ARBA00022692"/>
    </source>
</evidence>
<dbReference type="Proteomes" id="UP000199126">
    <property type="component" value="Unassembled WGS sequence"/>
</dbReference>
<organism evidence="7 8">
    <name type="scientific">Halogranum amylolyticum</name>
    <dbReference type="NCBI Taxonomy" id="660520"/>
    <lineage>
        <taxon>Archaea</taxon>
        <taxon>Methanobacteriati</taxon>
        <taxon>Methanobacteriota</taxon>
        <taxon>Stenosarchaea group</taxon>
        <taxon>Halobacteria</taxon>
        <taxon>Halobacteriales</taxon>
        <taxon>Haloferacaceae</taxon>
    </lineage>
</organism>
<evidence type="ECO:0000313" key="7">
    <source>
        <dbReference type="EMBL" id="SEO40910.1"/>
    </source>
</evidence>
<keyword evidence="5 6" id="KW-0472">Membrane</keyword>
<evidence type="ECO:0000256" key="2">
    <source>
        <dbReference type="ARBA" id="ARBA00009190"/>
    </source>
</evidence>
<dbReference type="EMBL" id="FODV01000002">
    <property type="protein sequence ID" value="SEO40910.1"/>
    <property type="molecule type" value="Genomic_DNA"/>
</dbReference>
<gene>
    <name evidence="7" type="ORF">SAMN04487948_102283</name>
</gene>
<keyword evidence="3 6" id="KW-0812">Transmembrane</keyword>
<feature type="transmembrane region" description="Helical" evidence="6">
    <location>
        <begin position="39"/>
        <end position="57"/>
    </location>
</feature>
<evidence type="ECO:0000313" key="8">
    <source>
        <dbReference type="Proteomes" id="UP000199126"/>
    </source>
</evidence>
<comment type="subcellular location">
    <subcellularLocation>
        <location evidence="1">Membrane</location>
        <topology evidence="1">Multi-pass membrane protein</topology>
    </subcellularLocation>
</comment>
<protein>
    <submittedName>
        <fullName evidence="7">Putative Ca2+/H+ antiporter, TMEM165/GDT1 family</fullName>
    </submittedName>
</protein>
<evidence type="ECO:0000256" key="1">
    <source>
        <dbReference type="ARBA" id="ARBA00004141"/>
    </source>
</evidence>
<comment type="similarity">
    <text evidence="2">Belongs to the GDT1 family.</text>
</comment>
<feature type="transmembrane region" description="Helical" evidence="6">
    <location>
        <begin position="69"/>
        <end position="87"/>
    </location>
</feature>